<evidence type="ECO:0000256" key="4">
    <source>
        <dbReference type="ARBA" id="ARBA00022737"/>
    </source>
</evidence>
<dbReference type="PROSITE" id="PS50920">
    <property type="entry name" value="SOLCAR"/>
    <property type="match status" value="3"/>
</dbReference>
<feature type="repeat" description="Solcar" evidence="6">
    <location>
        <begin position="40"/>
        <end position="131"/>
    </location>
</feature>
<protein>
    <submittedName>
        <fullName evidence="9">Uncharacterized protein</fullName>
    </submittedName>
</protein>
<evidence type="ECO:0000256" key="5">
    <source>
        <dbReference type="ARBA" id="ARBA00023136"/>
    </source>
</evidence>
<dbReference type="SUPFAM" id="SSF103506">
    <property type="entry name" value="Mitochondrial carrier"/>
    <property type="match status" value="1"/>
</dbReference>
<dbReference type="EMBL" id="CAUYUE010000002">
    <property type="protein sequence ID" value="CAK0740412.1"/>
    <property type="molecule type" value="Genomic_DNA"/>
</dbReference>
<dbReference type="InterPro" id="IPR018108">
    <property type="entry name" value="MCP_transmembrane"/>
</dbReference>
<comment type="caution">
    <text evidence="9">The sequence shown here is derived from an EMBL/GenBank/DDBJ whole genome shotgun (WGS) entry which is preliminary data.</text>
</comment>
<keyword evidence="2 7" id="KW-0813">Transport</keyword>
<feature type="compositionally biased region" description="Polar residues" evidence="8">
    <location>
        <begin position="1"/>
        <end position="19"/>
    </location>
</feature>
<evidence type="ECO:0000256" key="7">
    <source>
        <dbReference type="RuleBase" id="RU000488"/>
    </source>
</evidence>
<comment type="subcellular location">
    <subcellularLocation>
        <location evidence="1">Membrane</location>
        <topology evidence="1">Multi-pass membrane protein</topology>
    </subcellularLocation>
</comment>
<evidence type="ECO:0000256" key="6">
    <source>
        <dbReference type="PROSITE-ProRule" id="PRU00282"/>
    </source>
</evidence>
<organism evidence="9 10">
    <name type="scientific">Coccomyxa viridis</name>
    <dbReference type="NCBI Taxonomy" id="1274662"/>
    <lineage>
        <taxon>Eukaryota</taxon>
        <taxon>Viridiplantae</taxon>
        <taxon>Chlorophyta</taxon>
        <taxon>core chlorophytes</taxon>
        <taxon>Trebouxiophyceae</taxon>
        <taxon>Trebouxiophyceae incertae sedis</taxon>
        <taxon>Coccomyxaceae</taxon>
        <taxon>Coccomyxa</taxon>
    </lineage>
</organism>
<comment type="similarity">
    <text evidence="7">Belongs to the mitochondrial carrier (TC 2.A.29) family.</text>
</comment>
<sequence length="345" mass="37284">MGRRATSSPDRSGAQSTDCAPSFSGRKLSQASDVASSDLLENVRLLAAGGIAGAVSKTVTAPLARLTILYQVNGLEAVAGVQGRIGMLHAFQQVIRREGFKALWKGNGVTIVHRLPYSAVNFWAYEQATQLWLQRYPPPPGMQPGSNARADMLRRLTAGGAAGLTACTLAYPLDLVRTRLSAQTKSQYYTGIAHALRTIARDEGMFGLYRGLGATLLQVTPSLAINYTAYGTLRSHWLELYGQESNTVTMSLACGGAAGLISSTATFPLDLIRRRMQLEGQGGLRKYRGYADVARTVWSNGGLRGFYAGIIPEYYKVIPGVSCAYMTYELMRKVLGVKTNPGSER</sequence>
<evidence type="ECO:0000256" key="2">
    <source>
        <dbReference type="ARBA" id="ARBA00022448"/>
    </source>
</evidence>
<dbReference type="Pfam" id="PF00153">
    <property type="entry name" value="Mito_carr"/>
    <property type="match status" value="3"/>
</dbReference>
<name>A0AAV1HVF1_9CHLO</name>
<feature type="region of interest" description="Disordered" evidence="8">
    <location>
        <begin position="1"/>
        <end position="25"/>
    </location>
</feature>
<evidence type="ECO:0000256" key="1">
    <source>
        <dbReference type="ARBA" id="ARBA00004141"/>
    </source>
</evidence>
<dbReference type="Proteomes" id="UP001314263">
    <property type="component" value="Unassembled WGS sequence"/>
</dbReference>
<keyword evidence="3 6" id="KW-0812">Transmembrane</keyword>
<feature type="repeat" description="Solcar" evidence="6">
    <location>
        <begin position="150"/>
        <end position="236"/>
    </location>
</feature>
<dbReference type="AlphaFoldDB" id="A0AAV1HVF1"/>
<evidence type="ECO:0000313" key="9">
    <source>
        <dbReference type="EMBL" id="CAK0740412.1"/>
    </source>
</evidence>
<gene>
    <name evidence="9" type="ORF">CVIRNUC_001249</name>
</gene>
<evidence type="ECO:0000256" key="3">
    <source>
        <dbReference type="ARBA" id="ARBA00022692"/>
    </source>
</evidence>
<reference evidence="9 10" key="1">
    <citation type="submission" date="2023-10" db="EMBL/GenBank/DDBJ databases">
        <authorList>
            <person name="Maclean D."/>
            <person name="Macfadyen A."/>
        </authorList>
    </citation>
    <scope>NUCLEOTIDE SEQUENCE [LARGE SCALE GENOMIC DNA]</scope>
</reference>
<dbReference type="InterPro" id="IPR002067">
    <property type="entry name" value="MCP"/>
</dbReference>
<dbReference type="InterPro" id="IPR023395">
    <property type="entry name" value="MCP_dom_sf"/>
</dbReference>
<dbReference type="GO" id="GO:0055085">
    <property type="term" value="P:transmembrane transport"/>
    <property type="evidence" value="ECO:0007669"/>
    <property type="project" value="InterPro"/>
</dbReference>
<feature type="repeat" description="Solcar" evidence="6">
    <location>
        <begin position="246"/>
        <end position="334"/>
    </location>
</feature>
<proteinExistence type="inferred from homology"/>
<evidence type="ECO:0000313" key="10">
    <source>
        <dbReference type="Proteomes" id="UP001314263"/>
    </source>
</evidence>
<dbReference type="GO" id="GO:0016020">
    <property type="term" value="C:membrane"/>
    <property type="evidence" value="ECO:0007669"/>
    <property type="project" value="UniProtKB-SubCell"/>
</dbReference>
<dbReference type="Gene3D" id="1.50.40.10">
    <property type="entry name" value="Mitochondrial carrier domain"/>
    <property type="match status" value="1"/>
</dbReference>
<keyword evidence="5 6" id="KW-0472">Membrane</keyword>
<keyword evidence="4" id="KW-0677">Repeat</keyword>
<accession>A0AAV1HVF1</accession>
<evidence type="ECO:0000256" key="8">
    <source>
        <dbReference type="SAM" id="MobiDB-lite"/>
    </source>
</evidence>
<keyword evidence="10" id="KW-1185">Reference proteome</keyword>
<dbReference type="PRINTS" id="PR00926">
    <property type="entry name" value="MITOCARRIER"/>
</dbReference>
<dbReference type="PANTHER" id="PTHR24089">
    <property type="entry name" value="SOLUTE CARRIER FAMILY 25"/>
    <property type="match status" value="1"/>
</dbReference>